<feature type="region of interest" description="Disordered" evidence="1">
    <location>
        <begin position="15"/>
        <end position="51"/>
    </location>
</feature>
<feature type="compositionally biased region" description="Low complexity" evidence="1">
    <location>
        <begin position="292"/>
        <end position="301"/>
    </location>
</feature>
<protein>
    <recommendedName>
        <fullName evidence="4">EF-hand domain-containing protein</fullName>
    </recommendedName>
</protein>
<sequence length="342" mass="36057">MAFLQRLGSGIREGLSSLLGGKDENTKKHDGNASPPRPTLAKISSRGNRPSSAAVGILESHTREAIATYVQAKFDKGEAKPHVFTQFWLQFPKLEAGFEVLRRQLETRTGSRDGPLPLALLRTHASDFGLPESSAVVQDLCSKSAAHKCRDIDFVGLVMLLLVAHLTEPAATSASLAPDVRTMLGCLELAFTHFNSARRGKLDKREVAEALQYESAKAHAKEGRGGRTSNRLAHRLFEGLDWEYDNTISFENFLRGILQLISDEFGDDDGENGYEDVMLTETGEAPDGAKRSGSVPTTPGGTVSGGSGAAGGAAGQAPGTPGRGRSGSASGMGGAAAPANVA</sequence>
<feature type="compositionally biased region" description="Gly residues" evidence="1">
    <location>
        <begin position="321"/>
        <end position="334"/>
    </location>
</feature>
<dbReference type="EMBL" id="JAEHOC010000048">
    <property type="protein sequence ID" value="KAG2426350.1"/>
    <property type="molecule type" value="Genomic_DNA"/>
</dbReference>
<comment type="caution">
    <text evidence="2">The sequence shown here is derived from an EMBL/GenBank/DDBJ whole genome shotgun (WGS) entry which is preliminary data.</text>
</comment>
<reference evidence="2" key="1">
    <citation type="journal article" date="2020" name="bioRxiv">
        <title>Comparative genomics of Chlamydomonas.</title>
        <authorList>
            <person name="Craig R.J."/>
            <person name="Hasan A.R."/>
            <person name="Ness R.W."/>
            <person name="Keightley P.D."/>
        </authorList>
    </citation>
    <scope>NUCLEOTIDE SEQUENCE</scope>
    <source>
        <strain evidence="2">SAG 7.73</strain>
    </source>
</reference>
<evidence type="ECO:0008006" key="4">
    <source>
        <dbReference type="Google" id="ProtNLM"/>
    </source>
</evidence>
<feature type="compositionally biased region" description="Basic and acidic residues" evidence="1">
    <location>
        <begin position="21"/>
        <end position="31"/>
    </location>
</feature>
<evidence type="ECO:0000313" key="2">
    <source>
        <dbReference type="EMBL" id="KAG2426350.1"/>
    </source>
</evidence>
<accession>A0A835STH8</accession>
<dbReference type="InterPro" id="IPR011992">
    <property type="entry name" value="EF-hand-dom_pair"/>
</dbReference>
<dbReference type="SUPFAM" id="SSF47473">
    <property type="entry name" value="EF-hand"/>
    <property type="match status" value="1"/>
</dbReference>
<dbReference type="Gene3D" id="1.10.238.10">
    <property type="entry name" value="EF-hand"/>
    <property type="match status" value="1"/>
</dbReference>
<feature type="compositionally biased region" description="Gly residues" evidence="1">
    <location>
        <begin position="302"/>
        <end position="314"/>
    </location>
</feature>
<dbReference type="AlphaFoldDB" id="A0A835STH8"/>
<feature type="region of interest" description="Disordered" evidence="1">
    <location>
        <begin position="283"/>
        <end position="342"/>
    </location>
</feature>
<name>A0A835STH8_CHLIN</name>
<organism evidence="2 3">
    <name type="scientific">Chlamydomonas incerta</name>
    <dbReference type="NCBI Taxonomy" id="51695"/>
    <lineage>
        <taxon>Eukaryota</taxon>
        <taxon>Viridiplantae</taxon>
        <taxon>Chlorophyta</taxon>
        <taxon>core chlorophytes</taxon>
        <taxon>Chlorophyceae</taxon>
        <taxon>CS clade</taxon>
        <taxon>Chlamydomonadales</taxon>
        <taxon>Chlamydomonadaceae</taxon>
        <taxon>Chlamydomonas</taxon>
    </lineage>
</organism>
<evidence type="ECO:0000256" key="1">
    <source>
        <dbReference type="SAM" id="MobiDB-lite"/>
    </source>
</evidence>
<keyword evidence="3" id="KW-1185">Reference proteome</keyword>
<proteinExistence type="predicted"/>
<dbReference type="OrthoDB" id="531440at2759"/>
<evidence type="ECO:0000313" key="3">
    <source>
        <dbReference type="Proteomes" id="UP000650467"/>
    </source>
</evidence>
<dbReference type="Proteomes" id="UP000650467">
    <property type="component" value="Unassembled WGS sequence"/>
</dbReference>
<gene>
    <name evidence="2" type="ORF">HXX76_013107</name>
</gene>